<keyword evidence="2" id="KW-0479">Metal-binding</keyword>
<reference evidence="4" key="1">
    <citation type="journal article" date="2019" name="Int. J. Syst. Evol. Microbiol.">
        <title>The Global Catalogue of Microorganisms (GCM) 10K type strain sequencing project: providing services to taxonomists for standard genome sequencing and annotation.</title>
        <authorList>
            <consortium name="The Broad Institute Genomics Platform"/>
            <consortium name="The Broad Institute Genome Sequencing Center for Infectious Disease"/>
            <person name="Wu L."/>
            <person name="Ma J."/>
        </authorList>
    </citation>
    <scope>NUCLEOTIDE SEQUENCE [LARGE SCALE GENOMIC DNA]</scope>
    <source>
        <strain evidence="4">JCM 15443</strain>
    </source>
</reference>
<protein>
    <recommendedName>
        <fullName evidence="5">Damage-inducible protein DinB</fullName>
    </recommendedName>
</protein>
<dbReference type="Gene3D" id="1.20.120.450">
    <property type="entry name" value="dinb family like domain"/>
    <property type="match status" value="1"/>
</dbReference>
<comment type="caution">
    <text evidence="3">The sequence shown here is derived from an EMBL/GenBank/DDBJ whole genome shotgun (WGS) entry which is preliminary data.</text>
</comment>
<dbReference type="Proteomes" id="UP000661918">
    <property type="component" value="Unassembled WGS sequence"/>
</dbReference>
<dbReference type="RefSeq" id="WP_188900202.1">
    <property type="nucleotide sequence ID" value="NZ_BMOM01000001.1"/>
</dbReference>
<proteinExistence type="inferred from homology"/>
<evidence type="ECO:0000256" key="2">
    <source>
        <dbReference type="ARBA" id="ARBA00022723"/>
    </source>
</evidence>
<name>A0ABQ2GH51_9DEIO</name>
<evidence type="ECO:0000313" key="3">
    <source>
        <dbReference type="EMBL" id="GGL96287.1"/>
    </source>
</evidence>
<dbReference type="InterPro" id="IPR007837">
    <property type="entry name" value="DinB"/>
</dbReference>
<accession>A0ABQ2GH51</accession>
<gene>
    <name evidence="3" type="ORF">GCM10010841_00830</name>
</gene>
<evidence type="ECO:0000313" key="4">
    <source>
        <dbReference type="Proteomes" id="UP000661918"/>
    </source>
</evidence>
<comment type="similarity">
    <text evidence="1">Belongs to the DinB family.</text>
</comment>
<evidence type="ECO:0000256" key="1">
    <source>
        <dbReference type="ARBA" id="ARBA00008635"/>
    </source>
</evidence>
<sequence>MTPSHRYARTFQSHRDALLDLYAQLPEDQGTFSAWEGGLSFIGQADHLSVSATRFLSLVRGEKPGAAPAASATLSEARDRLQETQEATAAAISALSEEDLQRRVPAFGGREMPVTALLDLIISHEAHHKGQVWIMARMVGVQPPMFVKMG</sequence>
<organism evidence="3 4">
    <name type="scientific">Deinococcus aerophilus</name>
    <dbReference type="NCBI Taxonomy" id="522488"/>
    <lineage>
        <taxon>Bacteria</taxon>
        <taxon>Thermotogati</taxon>
        <taxon>Deinococcota</taxon>
        <taxon>Deinococci</taxon>
        <taxon>Deinococcales</taxon>
        <taxon>Deinococcaceae</taxon>
        <taxon>Deinococcus</taxon>
    </lineage>
</organism>
<dbReference type="SUPFAM" id="SSF109854">
    <property type="entry name" value="DinB/YfiT-like putative metalloenzymes"/>
    <property type="match status" value="1"/>
</dbReference>
<dbReference type="EMBL" id="BMOM01000001">
    <property type="protein sequence ID" value="GGL96287.1"/>
    <property type="molecule type" value="Genomic_DNA"/>
</dbReference>
<dbReference type="Pfam" id="PF05163">
    <property type="entry name" value="DinB"/>
    <property type="match status" value="1"/>
</dbReference>
<evidence type="ECO:0008006" key="5">
    <source>
        <dbReference type="Google" id="ProtNLM"/>
    </source>
</evidence>
<dbReference type="InterPro" id="IPR034660">
    <property type="entry name" value="DinB/YfiT-like"/>
</dbReference>
<keyword evidence="4" id="KW-1185">Reference proteome</keyword>